<evidence type="ECO:0000313" key="2">
    <source>
        <dbReference type="EMBL" id="RAW19365.1"/>
    </source>
</evidence>
<evidence type="ECO:0000256" key="1">
    <source>
        <dbReference type="SAM" id="Phobius"/>
    </source>
</evidence>
<comment type="caution">
    <text evidence="2">The sequence shown here is derived from an EMBL/GenBank/DDBJ whole genome shotgun (WGS) entry which is preliminary data.</text>
</comment>
<dbReference type="AlphaFoldDB" id="A0A329R3T3"/>
<name>A0A329R3T3_9BACL</name>
<gene>
    <name evidence="2" type="ORF">DC345_00885</name>
</gene>
<reference evidence="2 3" key="1">
    <citation type="submission" date="2018-04" db="EMBL/GenBank/DDBJ databases">
        <title>Paenibacillus taichungensis Genome sequencing and assembly.</title>
        <authorList>
            <person name="Xu J."/>
            <person name="Rensing C."/>
            <person name="Mazhar H.S."/>
        </authorList>
    </citation>
    <scope>NUCLEOTIDE SEQUENCE [LARGE SCALE GENOMIC DNA]</scope>
    <source>
        <strain evidence="2 3">NC1</strain>
    </source>
</reference>
<dbReference type="EMBL" id="QEVW01000001">
    <property type="protein sequence ID" value="RAW19365.1"/>
    <property type="molecule type" value="Genomic_DNA"/>
</dbReference>
<protein>
    <submittedName>
        <fullName evidence="2">Uncharacterized protein</fullName>
    </submittedName>
</protein>
<accession>A0A329R3T3</accession>
<proteinExistence type="predicted"/>
<sequence length="77" mass="8479">MLSIALVMWIAVGLVLFVQGLKKGSPLMLFFGVISILAPILTFIGWLTFLPFVNPVALAIAYLGKKRQTTNMLKQTL</sequence>
<evidence type="ECO:0000313" key="3">
    <source>
        <dbReference type="Proteomes" id="UP000250642"/>
    </source>
</evidence>
<dbReference type="Proteomes" id="UP000250642">
    <property type="component" value="Unassembled WGS sequence"/>
</dbReference>
<keyword evidence="1" id="KW-1133">Transmembrane helix</keyword>
<keyword evidence="1" id="KW-0472">Membrane</keyword>
<feature type="transmembrane region" description="Helical" evidence="1">
    <location>
        <begin position="30"/>
        <end position="63"/>
    </location>
</feature>
<keyword evidence="1" id="KW-0812">Transmembrane</keyword>
<organism evidence="2 3">
    <name type="scientific">Paenibacillus taichungensis</name>
    <dbReference type="NCBI Taxonomy" id="484184"/>
    <lineage>
        <taxon>Bacteria</taxon>
        <taxon>Bacillati</taxon>
        <taxon>Bacillota</taxon>
        <taxon>Bacilli</taxon>
        <taxon>Bacillales</taxon>
        <taxon>Paenibacillaceae</taxon>
        <taxon>Paenibacillus</taxon>
    </lineage>
</organism>